<reference evidence="3" key="1">
    <citation type="journal article" date="2019" name="Int. J. Syst. Evol. Microbiol.">
        <title>The Global Catalogue of Microorganisms (GCM) 10K type strain sequencing project: providing services to taxonomists for standard genome sequencing and annotation.</title>
        <authorList>
            <consortium name="The Broad Institute Genomics Platform"/>
            <consortium name="The Broad Institute Genome Sequencing Center for Infectious Disease"/>
            <person name="Wu L."/>
            <person name="Ma J."/>
        </authorList>
    </citation>
    <scope>NUCLEOTIDE SEQUENCE [LARGE SCALE GENOMIC DNA]</scope>
    <source>
        <strain evidence="3">JCM 15591</strain>
    </source>
</reference>
<protein>
    <recommendedName>
        <fullName evidence="1">Peptide chain release factor domain-containing protein</fullName>
    </recommendedName>
</protein>
<dbReference type="Gene3D" id="3.30.70.1660">
    <property type="match status" value="1"/>
</dbReference>
<dbReference type="SUPFAM" id="SSF75620">
    <property type="entry name" value="Release factor"/>
    <property type="match status" value="1"/>
</dbReference>
<accession>A0ABP4X9V5</accession>
<name>A0ABP4X9V5_9MICO</name>
<gene>
    <name evidence="2" type="ORF">GCM10009810_34200</name>
</gene>
<sequence length="47" mass="4823">MDITLEVHAGDGGDDAALFARELADAIAAYANGTVTTAGRVLHVHCL</sequence>
<dbReference type="Pfam" id="PF03462">
    <property type="entry name" value="PCRF"/>
    <property type="match status" value="1"/>
</dbReference>
<evidence type="ECO:0000259" key="1">
    <source>
        <dbReference type="Pfam" id="PF03462"/>
    </source>
</evidence>
<dbReference type="EMBL" id="BAAAPN010000101">
    <property type="protein sequence ID" value="GAA1774352.1"/>
    <property type="molecule type" value="Genomic_DNA"/>
</dbReference>
<dbReference type="InterPro" id="IPR045853">
    <property type="entry name" value="Pep_chain_release_fac_I_sf"/>
</dbReference>
<proteinExistence type="predicted"/>
<evidence type="ECO:0000313" key="2">
    <source>
        <dbReference type="EMBL" id="GAA1774352.1"/>
    </source>
</evidence>
<keyword evidence="3" id="KW-1185">Reference proteome</keyword>
<feature type="domain" description="Peptide chain release factor" evidence="1">
    <location>
        <begin position="2"/>
        <end position="32"/>
    </location>
</feature>
<dbReference type="InterPro" id="IPR005139">
    <property type="entry name" value="PCRF"/>
</dbReference>
<dbReference type="Proteomes" id="UP001501475">
    <property type="component" value="Unassembled WGS sequence"/>
</dbReference>
<comment type="caution">
    <text evidence="2">The sequence shown here is derived from an EMBL/GenBank/DDBJ whole genome shotgun (WGS) entry which is preliminary data.</text>
</comment>
<evidence type="ECO:0000313" key="3">
    <source>
        <dbReference type="Proteomes" id="UP001501475"/>
    </source>
</evidence>
<organism evidence="2 3">
    <name type="scientific">Nostocoides vanveenii</name>
    <dbReference type="NCBI Taxonomy" id="330835"/>
    <lineage>
        <taxon>Bacteria</taxon>
        <taxon>Bacillati</taxon>
        <taxon>Actinomycetota</taxon>
        <taxon>Actinomycetes</taxon>
        <taxon>Micrococcales</taxon>
        <taxon>Intrasporangiaceae</taxon>
        <taxon>Nostocoides</taxon>
    </lineage>
</organism>
<dbReference type="RefSeq" id="WP_344068554.1">
    <property type="nucleotide sequence ID" value="NZ_BAAAPN010000101.1"/>
</dbReference>